<comment type="subcellular location">
    <subcellularLocation>
        <location evidence="1">Membrane</location>
    </subcellularLocation>
</comment>
<dbReference type="InParanoid" id="A0A2P5EGG7"/>
<accession>A0A2P5EGG7</accession>
<keyword evidence="6" id="KW-1185">Reference proteome</keyword>
<dbReference type="GO" id="GO:0098542">
    <property type="term" value="P:defense response to other organism"/>
    <property type="evidence" value="ECO:0007669"/>
    <property type="project" value="InterPro"/>
</dbReference>
<gene>
    <name evidence="5" type="ORF">TorRG33x02_195900</name>
</gene>
<dbReference type="AlphaFoldDB" id="A0A2P5EGG7"/>
<dbReference type="STRING" id="63057.A0A2P5EGG7"/>
<evidence type="ECO:0000256" key="4">
    <source>
        <dbReference type="SAM" id="Phobius"/>
    </source>
</evidence>
<dbReference type="EMBL" id="JXTC01000159">
    <property type="protein sequence ID" value="PON84651.1"/>
    <property type="molecule type" value="Genomic_DNA"/>
</dbReference>
<evidence type="ECO:0000256" key="3">
    <source>
        <dbReference type="SAM" id="MobiDB-lite"/>
    </source>
</evidence>
<dbReference type="OrthoDB" id="778052at2759"/>
<feature type="region of interest" description="Disordered" evidence="3">
    <location>
        <begin position="1"/>
        <end position="24"/>
    </location>
</feature>
<sequence>MESGHQTNYSMLSENQGSLRPPPYRRNIPRYHSTNHKKSGSSCCFRCIGCCYCCLFLLVFLAALLTFYLYTVYKPQVPNYSVDNFSVNTFNVMKDFSLSAEFVVVVKATNPNEHIGFVYGADNHVIVMYSNSDLCSGKLPAFHQPVMNATLMKVVLKGESEFGSGLQEALMDNRHTGKIPLLVRVKVPVSIVLGSLPLRQIVVFVNCSLVLDNLQPDKKAKILSTQYSYDVQL</sequence>
<proteinExistence type="predicted"/>
<keyword evidence="4" id="KW-1133">Transmembrane helix</keyword>
<evidence type="ECO:0000313" key="6">
    <source>
        <dbReference type="Proteomes" id="UP000237000"/>
    </source>
</evidence>
<dbReference type="PANTHER" id="PTHR31234">
    <property type="entry name" value="LATE EMBRYOGENESIS ABUNDANT (LEA) HYDROXYPROLINE-RICH GLYCOPROTEIN FAMILY"/>
    <property type="match status" value="1"/>
</dbReference>
<evidence type="ECO:0000313" key="5">
    <source>
        <dbReference type="EMBL" id="PON84651.1"/>
    </source>
</evidence>
<keyword evidence="2 4" id="KW-0472">Membrane</keyword>
<protein>
    <submittedName>
        <fullName evidence="5">Late embryogenesis abundant (LEA) hydroxyproline-rich glycoprotein family</fullName>
    </submittedName>
</protein>
<feature type="transmembrane region" description="Helical" evidence="4">
    <location>
        <begin position="43"/>
        <end position="70"/>
    </location>
</feature>
<evidence type="ECO:0000256" key="2">
    <source>
        <dbReference type="ARBA" id="ARBA00023136"/>
    </source>
</evidence>
<dbReference type="Proteomes" id="UP000237000">
    <property type="component" value="Unassembled WGS sequence"/>
</dbReference>
<name>A0A2P5EGG7_TREOI</name>
<reference evidence="6" key="1">
    <citation type="submission" date="2016-06" db="EMBL/GenBank/DDBJ databases">
        <title>Parallel loss of symbiosis genes in relatives of nitrogen-fixing non-legume Parasponia.</title>
        <authorList>
            <person name="Van Velzen R."/>
            <person name="Holmer R."/>
            <person name="Bu F."/>
            <person name="Rutten L."/>
            <person name="Van Zeijl A."/>
            <person name="Liu W."/>
            <person name="Santuari L."/>
            <person name="Cao Q."/>
            <person name="Sharma T."/>
            <person name="Shen D."/>
            <person name="Roswanjaya Y."/>
            <person name="Wardhani T."/>
            <person name="Kalhor M.S."/>
            <person name="Jansen J."/>
            <person name="Van den Hoogen J."/>
            <person name="Gungor B."/>
            <person name="Hartog M."/>
            <person name="Hontelez J."/>
            <person name="Verver J."/>
            <person name="Yang W.-C."/>
            <person name="Schijlen E."/>
            <person name="Repin R."/>
            <person name="Schilthuizen M."/>
            <person name="Schranz E."/>
            <person name="Heidstra R."/>
            <person name="Miyata K."/>
            <person name="Fedorova E."/>
            <person name="Kohlen W."/>
            <person name="Bisseling T."/>
            <person name="Smit S."/>
            <person name="Geurts R."/>
        </authorList>
    </citation>
    <scope>NUCLEOTIDE SEQUENCE [LARGE SCALE GENOMIC DNA]</scope>
    <source>
        <strain evidence="6">cv. RG33-2</strain>
    </source>
</reference>
<dbReference type="InterPro" id="IPR044839">
    <property type="entry name" value="NDR1-like"/>
</dbReference>
<keyword evidence="4" id="KW-0812">Transmembrane</keyword>
<dbReference type="GO" id="GO:0005886">
    <property type="term" value="C:plasma membrane"/>
    <property type="evidence" value="ECO:0007669"/>
    <property type="project" value="TreeGrafter"/>
</dbReference>
<feature type="compositionally biased region" description="Polar residues" evidence="3">
    <location>
        <begin position="1"/>
        <end position="18"/>
    </location>
</feature>
<dbReference type="PANTHER" id="PTHR31234:SF72">
    <property type="entry name" value="NDR1_HIN1-LIKE PROTEIN 6"/>
    <property type="match status" value="1"/>
</dbReference>
<comment type="caution">
    <text evidence="5">The sequence shown here is derived from an EMBL/GenBank/DDBJ whole genome shotgun (WGS) entry which is preliminary data.</text>
</comment>
<evidence type="ECO:0000256" key="1">
    <source>
        <dbReference type="ARBA" id="ARBA00004370"/>
    </source>
</evidence>
<organism evidence="5 6">
    <name type="scientific">Trema orientale</name>
    <name type="common">Charcoal tree</name>
    <name type="synonym">Celtis orientalis</name>
    <dbReference type="NCBI Taxonomy" id="63057"/>
    <lineage>
        <taxon>Eukaryota</taxon>
        <taxon>Viridiplantae</taxon>
        <taxon>Streptophyta</taxon>
        <taxon>Embryophyta</taxon>
        <taxon>Tracheophyta</taxon>
        <taxon>Spermatophyta</taxon>
        <taxon>Magnoliopsida</taxon>
        <taxon>eudicotyledons</taxon>
        <taxon>Gunneridae</taxon>
        <taxon>Pentapetalae</taxon>
        <taxon>rosids</taxon>
        <taxon>fabids</taxon>
        <taxon>Rosales</taxon>
        <taxon>Cannabaceae</taxon>
        <taxon>Trema</taxon>
    </lineage>
</organism>